<organism evidence="7 8">
    <name type="scientific">Calicophoron daubneyi</name>
    <name type="common">Rumen fluke</name>
    <name type="synonym">Paramphistomum daubneyi</name>
    <dbReference type="NCBI Taxonomy" id="300641"/>
    <lineage>
        <taxon>Eukaryota</taxon>
        <taxon>Metazoa</taxon>
        <taxon>Spiralia</taxon>
        <taxon>Lophotrochozoa</taxon>
        <taxon>Platyhelminthes</taxon>
        <taxon>Trematoda</taxon>
        <taxon>Digenea</taxon>
        <taxon>Plagiorchiida</taxon>
        <taxon>Pronocephalata</taxon>
        <taxon>Paramphistomoidea</taxon>
        <taxon>Paramphistomidae</taxon>
        <taxon>Calicophoron</taxon>
    </lineage>
</organism>
<evidence type="ECO:0000256" key="5">
    <source>
        <dbReference type="PROSITE-ProRule" id="PRU00723"/>
    </source>
</evidence>
<feature type="zinc finger region" description="C3H1-type" evidence="5">
    <location>
        <begin position="222"/>
        <end position="250"/>
    </location>
</feature>
<evidence type="ECO:0000313" key="7">
    <source>
        <dbReference type="EMBL" id="CAL5137128.1"/>
    </source>
</evidence>
<dbReference type="PROSITE" id="PS50103">
    <property type="entry name" value="ZF_C3H1"/>
    <property type="match status" value="2"/>
</dbReference>
<evidence type="ECO:0000256" key="1">
    <source>
        <dbReference type="ARBA" id="ARBA00022723"/>
    </source>
</evidence>
<keyword evidence="4 5" id="KW-0862">Zinc</keyword>
<accession>A0AAV2TQ70</accession>
<dbReference type="Gene3D" id="4.10.1000.10">
    <property type="entry name" value="Zinc finger, CCCH-type"/>
    <property type="match status" value="1"/>
</dbReference>
<keyword evidence="1 5" id="KW-0479">Metal-binding</keyword>
<evidence type="ECO:0000313" key="8">
    <source>
        <dbReference type="Proteomes" id="UP001497525"/>
    </source>
</evidence>
<name>A0AAV2TQ70_CALDB</name>
<evidence type="ECO:0000256" key="3">
    <source>
        <dbReference type="ARBA" id="ARBA00022771"/>
    </source>
</evidence>
<evidence type="ECO:0000259" key="6">
    <source>
        <dbReference type="PROSITE" id="PS50103"/>
    </source>
</evidence>
<dbReference type="InterPro" id="IPR045877">
    <property type="entry name" value="ZFP36-like"/>
</dbReference>
<dbReference type="EMBL" id="CAXLJL010000378">
    <property type="protein sequence ID" value="CAL5137128.1"/>
    <property type="molecule type" value="Genomic_DNA"/>
</dbReference>
<dbReference type="GO" id="GO:0003729">
    <property type="term" value="F:mRNA binding"/>
    <property type="evidence" value="ECO:0007669"/>
    <property type="project" value="InterPro"/>
</dbReference>
<keyword evidence="2" id="KW-0677">Repeat</keyword>
<dbReference type="GO" id="GO:0008270">
    <property type="term" value="F:zinc ion binding"/>
    <property type="evidence" value="ECO:0007669"/>
    <property type="project" value="UniProtKB-KW"/>
</dbReference>
<dbReference type="Gene3D" id="6.10.250.3220">
    <property type="match status" value="1"/>
</dbReference>
<dbReference type="PANTHER" id="PTHR12547">
    <property type="entry name" value="CCCH ZINC FINGER/TIS11-RELATED"/>
    <property type="match status" value="1"/>
</dbReference>
<dbReference type="Proteomes" id="UP001497525">
    <property type="component" value="Unassembled WGS sequence"/>
</dbReference>
<dbReference type="InterPro" id="IPR036855">
    <property type="entry name" value="Znf_CCCH_sf"/>
</dbReference>
<keyword evidence="3 5" id="KW-0863">Zinc-finger</keyword>
<protein>
    <recommendedName>
        <fullName evidence="6">C3H1-type domain-containing protein</fullName>
    </recommendedName>
</protein>
<feature type="domain" description="C3H1-type" evidence="6">
    <location>
        <begin position="222"/>
        <end position="250"/>
    </location>
</feature>
<gene>
    <name evidence="7" type="ORF">CDAUBV1_LOCUS11395</name>
</gene>
<feature type="zinc finger region" description="C3H1-type" evidence="5">
    <location>
        <begin position="260"/>
        <end position="288"/>
    </location>
</feature>
<dbReference type="InterPro" id="IPR000571">
    <property type="entry name" value="Znf_CCCH"/>
</dbReference>
<dbReference type="SMART" id="SM00356">
    <property type="entry name" value="ZnF_C3H1"/>
    <property type="match status" value="2"/>
</dbReference>
<comment type="caution">
    <text evidence="7">The sequence shown here is derived from an EMBL/GenBank/DDBJ whole genome shotgun (WGS) entry which is preliminary data.</text>
</comment>
<evidence type="ECO:0000256" key="4">
    <source>
        <dbReference type="ARBA" id="ARBA00022833"/>
    </source>
</evidence>
<dbReference type="SUPFAM" id="SSF90229">
    <property type="entry name" value="CCCH zinc finger"/>
    <property type="match status" value="2"/>
</dbReference>
<feature type="domain" description="C3H1-type" evidence="6">
    <location>
        <begin position="260"/>
        <end position="288"/>
    </location>
</feature>
<sequence>MISPGGISNQHFAGWYSNPDCQAVLHNELRTMRNSHFRQPNTRGLINDTMPESLRAIVETAWASCTQGSSSEIVPVAQLLSSDHQNIDPELSSAHTYSLKCSQNRLTLNLPSVKKHTFIPSDLPPLSPDSGVESEADYCLVAGAILKNKDFECIPQAVDIPLRNYLQPRPKPRPLLRQKEIISLPSTPVNGDLLVPSSNGKPMQVHKRQSLPRRQDAIYNARYKTQPCLHYQKYKRCPLGENCHFAHGPEELLHPQEHPKYRTRVCKNFAQTGTCPFGRSCYFLHLFPLDGMLHAPNPQQDSQTFTQFIPSNCASRVSYCA</sequence>
<dbReference type="Pfam" id="PF00642">
    <property type="entry name" value="zf-CCCH"/>
    <property type="match status" value="2"/>
</dbReference>
<proteinExistence type="predicted"/>
<reference evidence="7" key="1">
    <citation type="submission" date="2024-06" db="EMBL/GenBank/DDBJ databases">
        <authorList>
            <person name="Liu X."/>
            <person name="Lenzi L."/>
            <person name="Haldenby T S."/>
            <person name="Uol C."/>
        </authorList>
    </citation>
    <scope>NUCLEOTIDE SEQUENCE</scope>
</reference>
<dbReference type="AlphaFoldDB" id="A0AAV2TQ70"/>
<evidence type="ECO:0000256" key="2">
    <source>
        <dbReference type="ARBA" id="ARBA00022737"/>
    </source>
</evidence>